<protein>
    <recommendedName>
        <fullName evidence="2">F-box domain-containing protein</fullName>
    </recommendedName>
</protein>
<keyword evidence="4" id="KW-1185">Reference proteome</keyword>
<dbReference type="InterPro" id="IPR055312">
    <property type="entry name" value="FBL15-like"/>
</dbReference>
<dbReference type="AlphaFoldDB" id="A0AAD8TDX3"/>
<dbReference type="Gene3D" id="1.20.1280.50">
    <property type="match status" value="1"/>
</dbReference>
<dbReference type="EMBL" id="JAUUTY010000002">
    <property type="protein sequence ID" value="KAK1679868.1"/>
    <property type="molecule type" value="Genomic_DNA"/>
</dbReference>
<name>A0AAD8TDX3_LOLMU</name>
<dbReference type="PANTHER" id="PTHR34709">
    <property type="entry name" value="OS10G0396666 PROTEIN"/>
    <property type="match status" value="1"/>
</dbReference>
<organism evidence="3 4">
    <name type="scientific">Lolium multiflorum</name>
    <name type="common">Italian ryegrass</name>
    <name type="synonym">Lolium perenne subsp. multiflorum</name>
    <dbReference type="NCBI Taxonomy" id="4521"/>
    <lineage>
        <taxon>Eukaryota</taxon>
        <taxon>Viridiplantae</taxon>
        <taxon>Streptophyta</taxon>
        <taxon>Embryophyta</taxon>
        <taxon>Tracheophyta</taxon>
        <taxon>Spermatophyta</taxon>
        <taxon>Magnoliopsida</taxon>
        <taxon>Liliopsida</taxon>
        <taxon>Poales</taxon>
        <taxon>Poaceae</taxon>
        <taxon>BOP clade</taxon>
        <taxon>Pooideae</taxon>
        <taxon>Poodae</taxon>
        <taxon>Poeae</taxon>
        <taxon>Poeae Chloroplast Group 2 (Poeae type)</taxon>
        <taxon>Loliodinae</taxon>
        <taxon>Loliinae</taxon>
        <taxon>Lolium</taxon>
    </lineage>
</organism>
<evidence type="ECO:0000259" key="2">
    <source>
        <dbReference type="PROSITE" id="PS50181"/>
    </source>
</evidence>
<dbReference type="PROSITE" id="PS50181">
    <property type="entry name" value="FBOX"/>
    <property type="match status" value="1"/>
</dbReference>
<gene>
    <name evidence="3" type="ORF">QYE76_040716</name>
</gene>
<feature type="compositionally biased region" description="Acidic residues" evidence="1">
    <location>
        <begin position="126"/>
        <end position="141"/>
    </location>
</feature>
<dbReference type="SUPFAM" id="SSF81383">
    <property type="entry name" value="F-box domain"/>
    <property type="match status" value="1"/>
</dbReference>
<feature type="region of interest" description="Disordered" evidence="1">
    <location>
        <begin position="120"/>
        <end position="141"/>
    </location>
</feature>
<comment type="caution">
    <text evidence="3">The sequence shown here is derived from an EMBL/GenBank/DDBJ whole genome shotgun (WGS) entry which is preliminary data.</text>
</comment>
<evidence type="ECO:0000256" key="1">
    <source>
        <dbReference type="SAM" id="MobiDB-lite"/>
    </source>
</evidence>
<dbReference type="SMART" id="SM00256">
    <property type="entry name" value="FBOX"/>
    <property type="match status" value="1"/>
</dbReference>
<sequence length="345" mass="39050">MEDRLSALPDELLLQILMLLPLIQVVQTCVLSRRWRSFWTETEILHVVDREVDGGGVPGRFVRVVDSILSVYDRQPSRAHCNFQISVSREDNVNIARLTSWARSAAELFEGDFLLGVDTQRNEGSGSEEDEFSEWSDSDSDQEPEIFELPYFEFARKITITLNASFLFLALPLQAGAFKALTELVLTKLSFVDGGGEALSEVVSSCCPRLVSLVMRFVQGVTALTLRADSLRHLTLSCVHELRLLDVVAPELGTMAVHRCFVTSKRAVLRISAPWLLRFDWADCCPEHTEVGPTEHLNTLLVGELRPVTWDQGFLAHSNFDMILRHFRRTQLLELRLPIHPDFNT</sequence>
<reference evidence="3" key="1">
    <citation type="submission" date="2023-07" db="EMBL/GenBank/DDBJ databases">
        <title>A chromosome-level genome assembly of Lolium multiflorum.</title>
        <authorList>
            <person name="Chen Y."/>
            <person name="Copetti D."/>
            <person name="Kolliker R."/>
            <person name="Studer B."/>
        </authorList>
    </citation>
    <scope>NUCLEOTIDE SEQUENCE</scope>
    <source>
        <strain evidence="3">02402/16</strain>
        <tissue evidence="3">Leaf</tissue>
    </source>
</reference>
<dbReference type="InterPro" id="IPR036047">
    <property type="entry name" value="F-box-like_dom_sf"/>
</dbReference>
<evidence type="ECO:0000313" key="4">
    <source>
        <dbReference type="Proteomes" id="UP001231189"/>
    </source>
</evidence>
<dbReference type="InterPro" id="IPR001810">
    <property type="entry name" value="F-box_dom"/>
</dbReference>
<dbReference type="Proteomes" id="UP001231189">
    <property type="component" value="Unassembled WGS sequence"/>
</dbReference>
<evidence type="ECO:0000313" key="3">
    <source>
        <dbReference type="EMBL" id="KAK1679868.1"/>
    </source>
</evidence>
<dbReference type="SUPFAM" id="SSF52047">
    <property type="entry name" value="RNI-like"/>
    <property type="match status" value="1"/>
</dbReference>
<dbReference type="Pfam" id="PF00646">
    <property type="entry name" value="F-box"/>
    <property type="match status" value="1"/>
</dbReference>
<dbReference type="PANTHER" id="PTHR34709:SF25">
    <property type="entry name" value="OS06G0688400 PROTEIN"/>
    <property type="match status" value="1"/>
</dbReference>
<accession>A0AAD8TDX3</accession>
<proteinExistence type="predicted"/>
<feature type="domain" description="F-box" evidence="2">
    <location>
        <begin position="2"/>
        <end position="48"/>
    </location>
</feature>